<dbReference type="InterPro" id="IPR009061">
    <property type="entry name" value="DNA-bd_dom_put_sf"/>
</dbReference>
<name>A0A927JDH9_9ACTN</name>
<evidence type="ECO:0000256" key="3">
    <source>
        <dbReference type="ARBA" id="ARBA00023125"/>
    </source>
</evidence>
<dbReference type="GO" id="GO:0003700">
    <property type="term" value="F:DNA-binding transcription factor activity"/>
    <property type="evidence" value="ECO:0007669"/>
    <property type="project" value="InterPro"/>
</dbReference>
<gene>
    <name evidence="6" type="ORF">HT102_11520</name>
</gene>
<dbReference type="SUPFAM" id="SSF89082">
    <property type="entry name" value="Antibiotic binding domain of TipA-like multidrug resistance regulators"/>
    <property type="match status" value="1"/>
</dbReference>
<dbReference type="PROSITE" id="PS50937">
    <property type="entry name" value="HTH_MERR_2"/>
    <property type="match status" value="1"/>
</dbReference>
<dbReference type="Pfam" id="PF07739">
    <property type="entry name" value="TipAS"/>
    <property type="match status" value="1"/>
</dbReference>
<sequence length="250" mass="27691">MDWPIQQVARLSGITTRTLRHYDQIGLLPPSRTASSGLRHYDTTALMRLQRILMLRQLGLGLPAIADVLNGQDDDISALRDHLGWLEAEQERIARQIQAVKHTITTHTEGTTPMAHDMLDGFDHTQYKEEVEQRWGAKAYADSDRWWRGLSATDKAGFMAETRALAQAWKDSFAAGDDPASDAAQQLAARHVRWLTAAYQGKAPGKEHLIGLARMYVDDPRFAANYEAAPDDGGATHVRDALIHGAEGNG</sequence>
<keyword evidence="7" id="KW-1185">Reference proteome</keyword>
<evidence type="ECO:0000256" key="1">
    <source>
        <dbReference type="ARBA" id="ARBA00022491"/>
    </source>
</evidence>
<dbReference type="Gene3D" id="1.10.1660.10">
    <property type="match status" value="1"/>
</dbReference>
<evidence type="ECO:0000256" key="2">
    <source>
        <dbReference type="ARBA" id="ARBA00023015"/>
    </source>
</evidence>
<dbReference type="EMBL" id="JACYWE010000006">
    <property type="protein sequence ID" value="MBD8507118.1"/>
    <property type="molecule type" value="Genomic_DNA"/>
</dbReference>
<dbReference type="PRINTS" id="PR00040">
    <property type="entry name" value="HTHMERR"/>
</dbReference>
<evidence type="ECO:0000313" key="7">
    <source>
        <dbReference type="Proteomes" id="UP000642993"/>
    </source>
</evidence>
<accession>A0A927JDH9</accession>
<dbReference type="Pfam" id="PF13411">
    <property type="entry name" value="MerR_1"/>
    <property type="match status" value="1"/>
</dbReference>
<dbReference type="PANTHER" id="PTHR30204">
    <property type="entry name" value="REDOX-CYCLING DRUG-SENSING TRANSCRIPTIONAL ACTIVATOR SOXR"/>
    <property type="match status" value="1"/>
</dbReference>
<proteinExistence type="predicted"/>
<dbReference type="InterPro" id="IPR012925">
    <property type="entry name" value="TipAS_dom"/>
</dbReference>
<evidence type="ECO:0000313" key="6">
    <source>
        <dbReference type="EMBL" id="MBD8507118.1"/>
    </source>
</evidence>
<keyword evidence="3" id="KW-0238">DNA-binding</keyword>
<protein>
    <submittedName>
        <fullName evidence="6">MerR family transcriptional regulator</fullName>
    </submittedName>
</protein>
<dbReference type="InterPro" id="IPR000551">
    <property type="entry name" value="MerR-type_HTH_dom"/>
</dbReference>
<comment type="caution">
    <text evidence="6">The sequence shown here is derived from an EMBL/GenBank/DDBJ whole genome shotgun (WGS) entry which is preliminary data.</text>
</comment>
<evidence type="ECO:0000256" key="4">
    <source>
        <dbReference type="ARBA" id="ARBA00023163"/>
    </source>
</evidence>
<keyword evidence="4" id="KW-0804">Transcription</keyword>
<keyword evidence="2" id="KW-0805">Transcription regulation</keyword>
<reference evidence="6" key="1">
    <citation type="submission" date="2020-09" db="EMBL/GenBank/DDBJ databases">
        <title>Hoyosella lacisalsi sp. nov., a halotolerant actinobacterium isolated from soil of Lake Gudzhirganskoe.</title>
        <authorList>
            <person name="Yang Q."/>
            <person name="Guo P.Y."/>
            <person name="Liu S.W."/>
            <person name="Li F.N."/>
            <person name="Sun C.H."/>
        </authorList>
    </citation>
    <scope>NUCLEOTIDE SEQUENCE</scope>
    <source>
        <strain evidence="6">G463</strain>
    </source>
</reference>
<keyword evidence="1" id="KW-0678">Repressor</keyword>
<dbReference type="SMART" id="SM00422">
    <property type="entry name" value="HTH_MERR"/>
    <property type="match status" value="1"/>
</dbReference>
<dbReference type="Proteomes" id="UP000642993">
    <property type="component" value="Unassembled WGS sequence"/>
</dbReference>
<dbReference type="AlphaFoldDB" id="A0A927JDH9"/>
<dbReference type="InterPro" id="IPR047057">
    <property type="entry name" value="MerR_fam"/>
</dbReference>
<dbReference type="InterPro" id="IPR036244">
    <property type="entry name" value="TipA-like_antibiotic-bd"/>
</dbReference>
<dbReference type="GO" id="GO:0003677">
    <property type="term" value="F:DNA binding"/>
    <property type="evidence" value="ECO:0007669"/>
    <property type="project" value="UniProtKB-KW"/>
</dbReference>
<dbReference type="Gene3D" id="1.10.490.50">
    <property type="entry name" value="Antibiotic binding domain of TipA-like multidrug resistance regulators"/>
    <property type="match status" value="1"/>
</dbReference>
<dbReference type="RefSeq" id="WP_192039565.1">
    <property type="nucleotide sequence ID" value="NZ_JACYWE010000006.1"/>
</dbReference>
<evidence type="ECO:0000259" key="5">
    <source>
        <dbReference type="PROSITE" id="PS50937"/>
    </source>
</evidence>
<dbReference type="SUPFAM" id="SSF46955">
    <property type="entry name" value="Putative DNA-binding domain"/>
    <property type="match status" value="1"/>
</dbReference>
<feature type="domain" description="HTH merR-type" evidence="5">
    <location>
        <begin position="1"/>
        <end position="71"/>
    </location>
</feature>
<dbReference type="PANTHER" id="PTHR30204:SF69">
    <property type="entry name" value="MERR-FAMILY TRANSCRIPTIONAL REGULATOR"/>
    <property type="match status" value="1"/>
</dbReference>
<dbReference type="CDD" id="cd01106">
    <property type="entry name" value="HTH_TipAL-Mta"/>
    <property type="match status" value="1"/>
</dbReference>
<organism evidence="6 7">
    <name type="scientific">Lolliginicoccus lacisalsi</name>
    <dbReference type="NCBI Taxonomy" id="2742202"/>
    <lineage>
        <taxon>Bacteria</taxon>
        <taxon>Bacillati</taxon>
        <taxon>Actinomycetota</taxon>
        <taxon>Actinomycetes</taxon>
        <taxon>Mycobacteriales</taxon>
        <taxon>Hoyosellaceae</taxon>
        <taxon>Lolliginicoccus</taxon>
    </lineage>
</organism>